<organism evidence="1 2">
    <name type="scientific">Pseudobowmanella zhangzhouensis</name>
    <dbReference type="NCBI Taxonomy" id="1537679"/>
    <lineage>
        <taxon>Bacteria</taxon>
        <taxon>Pseudomonadati</taxon>
        <taxon>Pseudomonadota</taxon>
        <taxon>Gammaproteobacteria</taxon>
        <taxon>Alteromonadales</taxon>
        <taxon>Alteromonadaceae</taxon>
    </lineage>
</organism>
<evidence type="ECO:0000313" key="1">
    <source>
        <dbReference type="EMBL" id="MFC6439550.1"/>
    </source>
</evidence>
<sequence length="241" mass="26176">MRLNCDLGESYGAWQMGADDAVMPLIDQANIACGVHAGDPIVMQRTIAMALEHNVQIGAHPSYPDRQGFGRRSMALSEQELIAWLHYQLSTLDGMAKVQGGKLVYVKPHGALYNDMMHDEALRHLIYKAMAQYDMSLSLMVLAGPNGQVLSCEAKQFGLSLLFEAFADRQYAASGDLIPRQIEGAVLSHSDALRQASQLIEHQTVTTASGAVIAVQADSLCVHGDNPEALALLKDIRALMT</sequence>
<reference evidence="2" key="1">
    <citation type="journal article" date="2019" name="Int. J. Syst. Evol. Microbiol.">
        <title>The Global Catalogue of Microorganisms (GCM) 10K type strain sequencing project: providing services to taxonomists for standard genome sequencing and annotation.</title>
        <authorList>
            <consortium name="The Broad Institute Genomics Platform"/>
            <consortium name="The Broad Institute Genome Sequencing Center for Infectious Disease"/>
            <person name="Wu L."/>
            <person name="Ma J."/>
        </authorList>
    </citation>
    <scope>NUCLEOTIDE SEQUENCE [LARGE SCALE GENOMIC DNA]</scope>
    <source>
        <strain evidence="2">CGMCC 1.16031</strain>
    </source>
</reference>
<dbReference type="EC" id="3.5.2.9" evidence="1"/>
<dbReference type="Proteomes" id="UP001596364">
    <property type="component" value="Unassembled WGS sequence"/>
</dbReference>
<dbReference type="RefSeq" id="WP_131257168.1">
    <property type="nucleotide sequence ID" value="NZ_JBHSUS010000001.1"/>
</dbReference>
<keyword evidence="1" id="KW-0378">Hydrolase</keyword>
<evidence type="ECO:0000313" key="2">
    <source>
        <dbReference type="Proteomes" id="UP001596364"/>
    </source>
</evidence>
<proteinExistence type="predicted"/>
<protein>
    <submittedName>
        <fullName evidence="1">5-oxoprolinase subunit PxpA</fullName>
        <ecNumber evidence="1">3.5.2.9</ecNumber>
    </submittedName>
</protein>
<dbReference type="NCBIfam" id="NF003816">
    <property type="entry name" value="PRK05406.1-5"/>
    <property type="match status" value="1"/>
</dbReference>
<dbReference type="SUPFAM" id="SSF88713">
    <property type="entry name" value="Glycoside hydrolase/deacetylase"/>
    <property type="match status" value="1"/>
</dbReference>
<dbReference type="InterPro" id="IPR005501">
    <property type="entry name" value="LamB/YcsF/PxpA-like"/>
</dbReference>
<dbReference type="EMBL" id="JBHSUS010000001">
    <property type="protein sequence ID" value="MFC6439550.1"/>
    <property type="molecule type" value="Genomic_DNA"/>
</dbReference>
<gene>
    <name evidence="1" type="ORF">ACFP85_05220</name>
</gene>
<dbReference type="Pfam" id="PF03746">
    <property type="entry name" value="LamB_YcsF"/>
    <property type="match status" value="1"/>
</dbReference>
<dbReference type="GO" id="GO:0017168">
    <property type="term" value="F:5-oxoprolinase (ATP-hydrolyzing) activity"/>
    <property type="evidence" value="ECO:0007669"/>
    <property type="project" value="UniProtKB-EC"/>
</dbReference>
<dbReference type="InterPro" id="IPR011330">
    <property type="entry name" value="Glyco_hydro/deAcase_b/a-brl"/>
</dbReference>
<keyword evidence="2" id="KW-1185">Reference proteome</keyword>
<dbReference type="PANTHER" id="PTHR30292">
    <property type="entry name" value="UNCHARACTERIZED PROTEIN YBGL-RELATED"/>
    <property type="match status" value="1"/>
</dbReference>
<dbReference type="PANTHER" id="PTHR30292:SF0">
    <property type="entry name" value="5-OXOPROLINASE SUBUNIT A"/>
    <property type="match status" value="1"/>
</dbReference>
<dbReference type="NCBIfam" id="NF003814">
    <property type="entry name" value="PRK05406.1-3"/>
    <property type="match status" value="1"/>
</dbReference>
<dbReference type="CDD" id="cd10787">
    <property type="entry name" value="LamB_YcsF_like"/>
    <property type="match status" value="1"/>
</dbReference>
<accession>A0ABW1XL92</accession>
<name>A0ABW1XL92_9ALTE</name>
<comment type="caution">
    <text evidence="1">The sequence shown here is derived from an EMBL/GenBank/DDBJ whole genome shotgun (WGS) entry which is preliminary data.</text>
</comment>
<dbReference type="Gene3D" id="3.20.20.370">
    <property type="entry name" value="Glycoside hydrolase/deacetylase"/>
    <property type="match status" value="1"/>
</dbReference>